<feature type="domain" description="Ig-like" evidence="8">
    <location>
        <begin position="131"/>
        <end position="206"/>
    </location>
</feature>
<feature type="region of interest" description="Disordered" evidence="5">
    <location>
        <begin position="271"/>
        <end position="377"/>
    </location>
</feature>
<evidence type="ECO:0000256" key="3">
    <source>
        <dbReference type="ARBA" id="ARBA00023136"/>
    </source>
</evidence>
<dbReference type="KEGG" id="pret:103476902"/>
<protein>
    <submittedName>
        <fullName evidence="9">CD2 molecule</fullName>
    </submittedName>
</protein>
<dbReference type="Ensembl" id="ENSPRET00000018249.1">
    <property type="protein sequence ID" value="ENSPREP00000018056.1"/>
    <property type="gene ID" value="ENSPREG00000012220.1"/>
</dbReference>
<organism evidence="9 10">
    <name type="scientific">Poecilia reticulata</name>
    <name type="common">Guppy</name>
    <name type="synonym">Acanthophacelus reticulatus</name>
    <dbReference type="NCBI Taxonomy" id="8081"/>
    <lineage>
        <taxon>Eukaryota</taxon>
        <taxon>Metazoa</taxon>
        <taxon>Chordata</taxon>
        <taxon>Craniata</taxon>
        <taxon>Vertebrata</taxon>
        <taxon>Euteleostomi</taxon>
        <taxon>Actinopterygii</taxon>
        <taxon>Neopterygii</taxon>
        <taxon>Teleostei</taxon>
        <taxon>Neoteleostei</taxon>
        <taxon>Acanthomorphata</taxon>
        <taxon>Ovalentaria</taxon>
        <taxon>Atherinomorphae</taxon>
        <taxon>Cyprinodontiformes</taxon>
        <taxon>Poeciliidae</taxon>
        <taxon>Poeciliinae</taxon>
        <taxon>Poecilia</taxon>
    </lineage>
</organism>
<dbReference type="PANTHER" id="PTHR12080:SF134">
    <property type="entry name" value="CD48 ANTIGEN"/>
    <property type="match status" value="1"/>
</dbReference>
<keyword evidence="3 6" id="KW-0472">Membrane</keyword>
<dbReference type="InterPro" id="IPR013783">
    <property type="entry name" value="Ig-like_fold"/>
</dbReference>
<dbReference type="Pfam" id="PF13895">
    <property type="entry name" value="Ig_2"/>
    <property type="match status" value="1"/>
</dbReference>
<feature type="compositionally biased region" description="Polar residues" evidence="5">
    <location>
        <begin position="343"/>
        <end position="352"/>
    </location>
</feature>
<dbReference type="STRING" id="8081.ENSPREP00000018056"/>
<dbReference type="PROSITE" id="PS50835">
    <property type="entry name" value="IG_LIKE"/>
    <property type="match status" value="1"/>
</dbReference>
<feature type="transmembrane region" description="Helical" evidence="6">
    <location>
        <begin position="226"/>
        <end position="249"/>
    </location>
</feature>
<comment type="subcellular location">
    <subcellularLocation>
        <location evidence="1">Membrane</location>
    </subcellularLocation>
</comment>
<name>A0A3P9P873_POERE</name>
<evidence type="ECO:0000256" key="1">
    <source>
        <dbReference type="ARBA" id="ARBA00004370"/>
    </source>
</evidence>
<evidence type="ECO:0000256" key="4">
    <source>
        <dbReference type="ARBA" id="ARBA00023180"/>
    </source>
</evidence>
<evidence type="ECO:0000256" key="7">
    <source>
        <dbReference type="SAM" id="SignalP"/>
    </source>
</evidence>
<evidence type="ECO:0000313" key="10">
    <source>
        <dbReference type="Proteomes" id="UP000242638"/>
    </source>
</evidence>
<dbReference type="OrthoDB" id="8447568at2759"/>
<dbReference type="GeneID" id="103476902"/>
<dbReference type="Bgee" id="ENSPREG00000012220">
    <property type="expression patterns" value="Expressed in head and 1 other cell type or tissue"/>
</dbReference>
<keyword evidence="6" id="KW-1133">Transmembrane helix</keyword>
<dbReference type="PANTHER" id="PTHR12080">
    <property type="entry name" value="SIGNALING LYMPHOCYTIC ACTIVATION MOLECULE"/>
    <property type="match status" value="1"/>
</dbReference>
<evidence type="ECO:0000313" key="9">
    <source>
        <dbReference type="Ensembl" id="ENSPREP00000018056.1"/>
    </source>
</evidence>
<dbReference type="InterPro" id="IPR007110">
    <property type="entry name" value="Ig-like_dom"/>
</dbReference>
<dbReference type="GO" id="GO:0016020">
    <property type="term" value="C:membrane"/>
    <property type="evidence" value="ECO:0007669"/>
    <property type="project" value="UniProtKB-SubCell"/>
</dbReference>
<dbReference type="InterPro" id="IPR036179">
    <property type="entry name" value="Ig-like_dom_sf"/>
</dbReference>
<evidence type="ECO:0000256" key="6">
    <source>
        <dbReference type="SAM" id="Phobius"/>
    </source>
</evidence>
<reference evidence="9" key="2">
    <citation type="submission" date="2025-08" db="UniProtKB">
        <authorList>
            <consortium name="Ensembl"/>
        </authorList>
    </citation>
    <scope>IDENTIFICATION</scope>
    <source>
        <strain evidence="9">Guanapo</strain>
    </source>
</reference>
<sequence length="377" mass="42443">MMESSSFQPSVRRTTMKMASVSVVSVFLLCCSAVASQVCNKYVATGQNFDVPLGYTPKPTDGWKWKLNTKTIIYMKAGKVVTKDGGETHANGSLKLTNLKKEQEGLYTSEVYDNEGRKLATKETKLCIVDPVKKPKATATCQDEKVKFVCDLSQQPKGVKYEWFQNGAKMKKNENPLNVEATEIKYDNFFCKVFNEATSETSEPVTHPCPKTGIPGLPDELWGINIWVYVGGGGGIVILLIIIVIVCCVRTKRTRKLRLKDEEELRLEWTNTNHHPNHPPLPDHPPPHHPNRHHHHHHHHQHQQQQEQQQAPGNTGPRQSRSKQSRQPRARAPEPNGQPQPSPRRTGQTQKPASDADDEQPPPLPQPRKKGPKTQLD</sequence>
<evidence type="ECO:0000256" key="2">
    <source>
        <dbReference type="ARBA" id="ARBA00022729"/>
    </source>
</evidence>
<dbReference type="Proteomes" id="UP000242638">
    <property type="component" value="Unassembled WGS sequence"/>
</dbReference>
<accession>A0A3P9P873</accession>
<evidence type="ECO:0000256" key="5">
    <source>
        <dbReference type="SAM" id="MobiDB-lite"/>
    </source>
</evidence>
<dbReference type="GeneTree" id="ENSGT00950000183273"/>
<feature type="compositionally biased region" description="Basic residues" evidence="5">
    <location>
        <begin position="367"/>
        <end position="377"/>
    </location>
</feature>
<dbReference type="InterPro" id="IPR015631">
    <property type="entry name" value="CD2/SLAM_rcpt"/>
</dbReference>
<dbReference type="AlphaFoldDB" id="A0A3P9P873"/>
<feature type="compositionally biased region" description="Basic residues" evidence="5">
    <location>
        <begin position="287"/>
        <end position="302"/>
    </location>
</feature>
<reference evidence="9" key="3">
    <citation type="submission" date="2025-09" db="UniProtKB">
        <authorList>
            <consortium name="Ensembl"/>
        </authorList>
    </citation>
    <scope>IDENTIFICATION</scope>
    <source>
        <strain evidence="9">Guanapo</strain>
    </source>
</reference>
<dbReference type="OMA" id="DIPNFQM"/>
<keyword evidence="4" id="KW-0325">Glycoprotein</keyword>
<evidence type="ECO:0000259" key="8">
    <source>
        <dbReference type="PROSITE" id="PS50835"/>
    </source>
</evidence>
<dbReference type="SUPFAM" id="SSF48726">
    <property type="entry name" value="Immunoglobulin"/>
    <property type="match status" value="2"/>
</dbReference>
<feature type="compositionally biased region" description="Basic residues" evidence="5">
    <location>
        <begin position="320"/>
        <end position="329"/>
    </location>
</feature>
<keyword evidence="2 7" id="KW-0732">Signal</keyword>
<feature type="signal peptide" evidence="7">
    <location>
        <begin position="1"/>
        <end position="36"/>
    </location>
</feature>
<keyword evidence="6" id="KW-0812">Transmembrane</keyword>
<dbReference type="Gene3D" id="2.60.40.10">
    <property type="entry name" value="Immunoglobulins"/>
    <property type="match status" value="2"/>
</dbReference>
<dbReference type="NCBIfam" id="NF041738">
    <property type="entry name" value="GG_III-CTERM"/>
    <property type="match status" value="1"/>
</dbReference>
<dbReference type="RefSeq" id="XP_017163862.1">
    <property type="nucleotide sequence ID" value="XM_017308373.1"/>
</dbReference>
<feature type="chain" id="PRO_5017954117" evidence="7">
    <location>
        <begin position="37"/>
        <end position="377"/>
    </location>
</feature>
<reference evidence="10" key="1">
    <citation type="submission" date="2013-11" db="EMBL/GenBank/DDBJ databases">
        <title>The genomic landscape of the Guanapo guppy.</title>
        <authorList>
            <person name="Kuenstner A."/>
            <person name="Dreyer C."/>
        </authorList>
    </citation>
    <scope>NUCLEOTIDE SEQUENCE</scope>
    <source>
        <strain evidence="10">Guanapo</strain>
    </source>
</reference>
<keyword evidence="10" id="KW-1185">Reference proteome</keyword>
<proteinExistence type="predicted"/>